<dbReference type="PANTHER" id="PTHR10073">
    <property type="entry name" value="DNA MISMATCH REPAIR PROTEIN MLH, PMS, MUTL"/>
    <property type="match status" value="1"/>
</dbReference>
<dbReference type="SUPFAM" id="SSF55874">
    <property type="entry name" value="ATPase domain of HSP90 chaperone/DNA topoisomerase II/histidine kinase"/>
    <property type="match status" value="1"/>
</dbReference>
<evidence type="ECO:0000313" key="4">
    <source>
        <dbReference type="EMBL" id="KAH6885707.1"/>
    </source>
</evidence>
<keyword evidence="5" id="KW-1185">Reference proteome</keyword>
<dbReference type="Gene3D" id="3.30.1540.20">
    <property type="entry name" value="MutL, C-terminal domain, dimerisation subdomain"/>
    <property type="match status" value="1"/>
</dbReference>
<dbReference type="Proteomes" id="UP000777438">
    <property type="component" value="Unassembled WGS sequence"/>
</dbReference>
<gene>
    <name evidence="4" type="ORF">B0T10DRAFT_461953</name>
</gene>
<dbReference type="EMBL" id="JAGPYM010000017">
    <property type="protein sequence ID" value="KAH6885707.1"/>
    <property type="molecule type" value="Genomic_DNA"/>
</dbReference>
<feature type="region of interest" description="Disordered" evidence="2">
    <location>
        <begin position="493"/>
        <end position="525"/>
    </location>
</feature>
<dbReference type="InterPro" id="IPR038973">
    <property type="entry name" value="MutL/Mlh/Pms-like"/>
</dbReference>
<feature type="region of interest" description="Disordered" evidence="2">
    <location>
        <begin position="390"/>
        <end position="439"/>
    </location>
</feature>
<dbReference type="Gene3D" id="3.30.565.10">
    <property type="entry name" value="Histidine kinase-like ATPase, C-terminal domain"/>
    <property type="match status" value="1"/>
</dbReference>
<organism evidence="4 5">
    <name type="scientific">Thelonectria olida</name>
    <dbReference type="NCBI Taxonomy" id="1576542"/>
    <lineage>
        <taxon>Eukaryota</taxon>
        <taxon>Fungi</taxon>
        <taxon>Dikarya</taxon>
        <taxon>Ascomycota</taxon>
        <taxon>Pezizomycotina</taxon>
        <taxon>Sordariomycetes</taxon>
        <taxon>Hypocreomycetidae</taxon>
        <taxon>Hypocreales</taxon>
        <taxon>Nectriaceae</taxon>
        <taxon>Thelonectria</taxon>
    </lineage>
</organism>
<comment type="similarity">
    <text evidence="1">Belongs to the DNA mismatch repair MutL/HexB family.</text>
</comment>
<reference evidence="4 5" key="1">
    <citation type="journal article" date="2021" name="Nat. Commun.">
        <title>Genetic determinants of endophytism in the Arabidopsis root mycobiome.</title>
        <authorList>
            <person name="Mesny F."/>
            <person name="Miyauchi S."/>
            <person name="Thiergart T."/>
            <person name="Pickel B."/>
            <person name="Atanasova L."/>
            <person name="Karlsson M."/>
            <person name="Huettel B."/>
            <person name="Barry K.W."/>
            <person name="Haridas S."/>
            <person name="Chen C."/>
            <person name="Bauer D."/>
            <person name="Andreopoulos W."/>
            <person name="Pangilinan J."/>
            <person name="LaButti K."/>
            <person name="Riley R."/>
            <person name="Lipzen A."/>
            <person name="Clum A."/>
            <person name="Drula E."/>
            <person name="Henrissat B."/>
            <person name="Kohler A."/>
            <person name="Grigoriev I.V."/>
            <person name="Martin F.M."/>
            <person name="Hacquard S."/>
        </authorList>
    </citation>
    <scope>NUCLEOTIDE SEQUENCE [LARGE SCALE GENOMIC DNA]</scope>
    <source>
        <strain evidence="4 5">MPI-CAGE-CH-0241</strain>
    </source>
</reference>
<dbReference type="SMART" id="SM00853">
    <property type="entry name" value="MutL_C"/>
    <property type="match status" value="1"/>
</dbReference>
<evidence type="ECO:0000256" key="2">
    <source>
        <dbReference type="SAM" id="MobiDB-lite"/>
    </source>
</evidence>
<name>A0A9P8VYZ9_9HYPO</name>
<dbReference type="OrthoDB" id="429932at2759"/>
<dbReference type="GO" id="GO:0016887">
    <property type="term" value="F:ATP hydrolysis activity"/>
    <property type="evidence" value="ECO:0007669"/>
    <property type="project" value="InterPro"/>
</dbReference>
<protein>
    <recommendedName>
        <fullName evidence="3">MutL C-terminal dimerisation domain-containing protein</fullName>
    </recommendedName>
</protein>
<dbReference type="SUPFAM" id="SSF118116">
    <property type="entry name" value="DNA mismatch repair protein MutL"/>
    <property type="match status" value="1"/>
</dbReference>
<dbReference type="InterPro" id="IPR037198">
    <property type="entry name" value="MutL_C_sf"/>
</dbReference>
<dbReference type="GO" id="GO:0005524">
    <property type="term" value="F:ATP binding"/>
    <property type="evidence" value="ECO:0007669"/>
    <property type="project" value="InterPro"/>
</dbReference>
<feature type="domain" description="MutL C-terminal dimerisation" evidence="3">
    <location>
        <begin position="590"/>
        <end position="785"/>
    </location>
</feature>
<dbReference type="GO" id="GO:0140664">
    <property type="term" value="F:ATP-dependent DNA damage sensor activity"/>
    <property type="evidence" value="ECO:0007669"/>
    <property type="project" value="InterPro"/>
</dbReference>
<dbReference type="AlphaFoldDB" id="A0A9P8VYZ9"/>
<sequence length="831" mass="91918">MSIRQLPSHVVDKLKSSVTITSLNGVVCGLLANALDAGASKVNISIDYARGNCTVEDNGSGISPEEFKDTGGIGKLHHTSRLPPRATIHGKHGDFLASLATLSLLSVSSRHNGNLSHNSVTIHNSTVLSRNLPAPPEQRIINFDHGTRVVVRDLFGAMPVRVKQRAAAHERSVSDREWTKLLREVVALLLSWPSAVTVSLKSATTQREVRFRPSEKQDMVSRTSRLLGQASLMDSSEVDSWVPISASSGSITIKGCICETPAATRRSQFVSLGIHPMMNEYGTDVVYEEINRVFQNSSFGVVDGDNAQPQDPKLDDFTGNELRSRKGIERWPMFYFKIMATGHDVDAVHKLESQSQTLTAILDLLKATCYGFLKKHHFRPRKVHLSPDESVFSTSKTVGRSKKSKRLTPASRSRASSVPRHPESESQPRADSPFDDWNRVKVGRATASKPTKTTEGSKPAALLVGEGGKLLRKPFDDPEENGVKCSRPTILTVNDSGLPASDTPLSETLRTPAGDPANGQPKPQRSTWLQNVMKSWENPIFEATEPEVPRIVDDESLHRRGQKRHDIGFDAASVSLHGRVSRRALAHATVISQVDRKFILVKLPLEDTAPKDSSATNPTSALIMLDQHAVDERCRLEDLMTDYFARDEASRETKANVEGLERALVFEVSSKERQLLDQHRDHFAAWGIVYNVPPQSSRHPDGCKVVTTGLPPSILERCRQEPRLLIELLRKEVWHLADNDISHPRASTSQTDTPWISRFHGCPQGILEMLHSRACRSMPPLRSSLTFADWLQVPLCSTTPSQMTSACSFSHGCHVAHFHSSAPMDGQVWRL</sequence>
<dbReference type="PANTHER" id="PTHR10073:SF47">
    <property type="entry name" value="DNA MISMATCH REPAIR PROTEIN MLH3"/>
    <property type="match status" value="1"/>
</dbReference>
<dbReference type="GO" id="GO:0032300">
    <property type="term" value="C:mismatch repair complex"/>
    <property type="evidence" value="ECO:0007669"/>
    <property type="project" value="InterPro"/>
</dbReference>
<dbReference type="InterPro" id="IPR014790">
    <property type="entry name" value="MutL_C"/>
</dbReference>
<evidence type="ECO:0000313" key="5">
    <source>
        <dbReference type="Proteomes" id="UP000777438"/>
    </source>
</evidence>
<accession>A0A9P8VYZ9</accession>
<dbReference type="GO" id="GO:0006298">
    <property type="term" value="P:mismatch repair"/>
    <property type="evidence" value="ECO:0007669"/>
    <property type="project" value="InterPro"/>
</dbReference>
<proteinExistence type="inferred from homology"/>
<evidence type="ECO:0000256" key="1">
    <source>
        <dbReference type="ARBA" id="ARBA00006082"/>
    </source>
</evidence>
<dbReference type="InterPro" id="IPR036890">
    <property type="entry name" value="HATPase_C_sf"/>
</dbReference>
<comment type="caution">
    <text evidence="4">The sequence shown here is derived from an EMBL/GenBank/DDBJ whole genome shotgun (WGS) entry which is preliminary data.</text>
</comment>
<dbReference type="Pfam" id="PF13589">
    <property type="entry name" value="HATPase_c_3"/>
    <property type="match status" value="1"/>
</dbReference>
<evidence type="ECO:0000259" key="3">
    <source>
        <dbReference type="SMART" id="SM00853"/>
    </source>
</evidence>
<dbReference type="InterPro" id="IPR042120">
    <property type="entry name" value="MutL_C_dimsub"/>
</dbReference>